<feature type="transmembrane region" description="Helical" evidence="4">
    <location>
        <begin position="70"/>
        <end position="90"/>
    </location>
</feature>
<accession>A0A5K7YV31</accession>
<dbReference type="KEGG" id="dwd:DSCW_05730"/>
<dbReference type="PANTHER" id="PTHR11360">
    <property type="entry name" value="MONOCARBOXYLATE TRANSPORTER"/>
    <property type="match status" value="1"/>
</dbReference>
<dbReference type="PANTHER" id="PTHR11360:SF290">
    <property type="entry name" value="MONOCARBOXYLATE MFS PERMEASE"/>
    <property type="match status" value="1"/>
</dbReference>
<dbReference type="InterPro" id="IPR050327">
    <property type="entry name" value="Proton-linked_MCT"/>
</dbReference>
<evidence type="ECO:0000256" key="3">
    <source>
        <dbReference type="ARBA" id="ARBA00023136"/>
    </source>
</evidence>
<dbReference type="AlphaFoldDB" id="A0A5K7YV31"/>
<organism evidence="6 7">
    <name type="scientific">Desulfosarcina widdelii</name>
    <dbReference type="NCBI Taxonomy" id="947919"/>
    <lineage>
        <taxon>Bacteria</taxon>
        <taxon>Pseudomonadati</taxon>
        <taxon>Thermodesulfobacteriota</taxon>
        <taxon>Desulfobacteria</taxon>
        <taxon>Desulfobacterales</taxon>
        <taxon>Desulfosarcinaceae</taxon>
        <taxon>Desulfosarcina</taxon>
    </lineage>
</organism>
<feature type="transmembrane region" description="Helical" evidence="4">
    <location>
        <begin position="156"/>
        <end position="178"/>
    </location>
</feature>
<name>A0A5K7YV31_9BACT</name>
<evidence type="ECO:0000256" key="2">
    <source>
        <dbReference type="ARBA" id="ARBA00022989"/>
    </source>
</evidence>
<dbReference type="GO" id="GO:0022857">
    <property type="term" value="F:transmembrane transporter activity"/>
    <property type="evidence" value="ECO:0007669"/>
    <property type="project" value="InterPro"/>
</dbReference>
<dbReference type="Proteomes" id="UP000427769">
    <property type="component" value="Chromosome"/>
</dbReference>
<gene>
    <name evidence="6" type="ORF">DSCW_05730</name>
</gene>
<feature type="transmembrane region" description="Helical" evidence="4">
    <location>
        <begin position="40"/>
        <end position="58"/>
    </location>
</feature>
<evidence type="ECO:0000313" key="6">
    <source>
        <dbReference type="EMBL" id="BBO73156.1"/>
    </source>
</evidence>
<reference evidence="6 7" key="1">
    <citation type="submission" date="2019-11" db="EMBL/GenBank/DDBJ databases">
        <title>Comparative genomics of hydrocarbon-degrading Desulfosarcina strains.</title>
        <authorList>
            <person name="Watanabe M."/>
            <person name="Kojima H."/>
            <person name="Fukui M."/>
        </authorList>
    </citation>
    <scope>NUCLEOTIDE SEQUENCE [LARGE SCALE GENOMIC DNA]</scope>
    <source>
        <strain evidence="6 7">PP31</strain>
    </source>
</reference>
<keyword evidence="1 4" id="KW-0812">Transmembrane</keyword>
<evidence type="ECO:0000256" key="1">
    <source>
        <dbReference type="ARBA" id="ARBA00022692"/>
    </source>
</evidence>
<feature type="transmembrane region" description="Helical" evidence="4">
    <location>
        <begin position="96"/>
        <end position="118"/>
    </location>
</feature>
<dbReference type="EMBL" id="AP021875">
    <property type="protein sequence ID" value="BBO73156.1"/>
    <property type="molecule type" value="Genomic_DNA"/>
</dbReference>
<evidence type="ECO:0000256" key="4">
    <source>
        <dbReference type="SAM" id="Phobius"/>
    </source>
</evidence>
<protein>
    <recommendedName>
        <fullName evidence="5">Major facilitator superfamily (MFS) profile domain-containing protein</fullName>
    </recommendedName>
</protein>
<evidence type="ECO:0000313" key="7">
    <source>
        <dbReference type="Proteomes" id="UP000427769"/>
    </source>
</evidence>
<keyword evidence="3 4" id="KW-0472">Membrane</keyword>
<dbReference type="InterPro" id="IPR020846">
    <property type="entry name" value="MFS_dom"/>
</dbReference>
<feature type="domain" description="Major facilitator superfamily (MFS) profile" evidence="5">
    <location>
        <begin position="1"/>
        <end position="183"/>
    </location>
</feature>
<sequence>MSKFFLKVLGIFFAGGFIVQCVLMHQIAIATDAGFEKMRAAKILGAIGLFGTAGRAAWGAISDRYGCRNAYATSSVLLALGSLFLLIVQLKPGYLLLYLYVACFGLGYGAIAPLNMLIAMDLFSGARFGMIYGILFMATALGAALGPMISGQIYDYFSSYTIILIGVIFLIGAMNLILRSTYR</sequence>
<dbReference type="SUPFAM" id="SSF103473">
    <property type="entry name" value="MFS general substrate transporter"/>
    <property type="match status" value="1"/>
</dbReference>
<proteinExistence type="predicted"/>
<feature type="transmembrane region" description="Helical" evidence="4">
    <location>
        <begin position="130"/>
        <end position="150"/>
    </location>
</feature>
<dbReference type="InterPro" id="IPR011701">
    <property type="entry name" value="MFS"/>
</dbReference>
<evidence type="ECO:0000259" key="5">
    <source>
        <dbReference type="PROSITE" id="PS50850"/>
    </source>
</evidence>
<dbReference type="Gene3D" id="1.20.1250.20">
    <property type="entry name" value="MFS general substrate transporter like domains"/>
    <property type="match status" value="1"/>
</dbReference>
<dbReference type="InterPro" id="IPR036259">
    <property type="entry name" value="MFS_trans_sf"/>
</dbReference>
<keyword evidence="2 4" id="KW-1133">Transmembrane helix</keyword>
<keyword evidence="7" id="KW-1185">Reference proteome</keyword>
<dbReference type="PROSITE" id="PS50850">
    <property type="entry name" value="MFS"/>
    <property type="match status" value="1"/>
</dbReference>
<dbReference type="Pfam" id="PF07690">
    <property type="entry name" value="MFS_1"/>
    <property type="match status" value="1"/>
</dbReference>